<dbReference type="VEuPathDB" id="FungiDB:PYU1_G001658"/>
<evidence type="ECO:0000313" key="2">
    <source>
        <dbReference type="Proteomes" id="UP000019132"/>
    </source>
</evidence>
<name>K3W9L8_GLOUD</name>
<dbReference type="Proteomes" id="UP000019132">
    <property type="component" value="Unassembled WGS sequence"/>
</dbReference>
<reference evidence="2" key="2">
    <citation type="submission" date="2010-04" db="EMBL/GenBank/DDBJ databases">
        <authorList>
            <person name="Buell R."/>
            <person name="Hamilton J."/>
            <person name="Hostetler J."/>
        </authorList>
    </citation>
    <scope>NUCLEOTIDE SEQUENCE [LARGE SCALE GENOMIC DNA]</scope>
    <source>
        <strain evidence="2">DAOM:BR144</strain>
    </source>
</reference>
<accession>K3W9L8</accession>
<dbReference type="HOGENOM" id="CLU_048969_0_0_1"/>
<dbReference type="EMBL" id="GL376626">
    <property type="status" value="NOT_ANNOTATED_CDS"/>
    <property type="molecule type" value="Genomic_DNA"/>
</dbReference>
<dbReference type="InParanoid" id="K3W9L8"/>
<evidence type="ECO:0000313" key="1">
    <source>
        <dbReference type="EnsemblProtists" id="PYU1_T001659"/>
    </source>
</evidence>
<organism evidence="1 2">
    <name type="scientific">Globisporangium ultimum (strain ATCC 200006 / CBS 805.95 / DAOM BR144)</name>
    <name type="common">Pythium ultimum</name>
    <dbReference type="NCBI Taxonomy" id="431595"/>
    <lineage>
        <taxon>Eukaryota</taxon>
        <taxon>Sar</taxon>
        <taxon>Stramenopiles</taxon>
        <taxon>Oomycota</taxon>
        <taxon>Peronosporomycetes</taxon>
        <taxon>Pythiales</taxon>
        <taxon>Pythiaceae</taxon>
        <taxon>Globisporangium</taxon>
    </lineage>
</organism>
<reference evidence="1" key="3">
    <citation type="submission" date="2015-02" db="UniProtKB">
        <authorList>
            <consortium name="EnsemblProtists"/>
        </authorList>
    </citation>
    <scope>IDENTIFICATION</scope>
    <source>
        <strain evidence="1">DAOM BR144</strain>
    </source>
</reference>
<sequence>MANSSTLWRGSQTMHASPNVEFDERVFDLLARNVDARYHQVGQVFKDVGLKDSQVGIYDARVDTNSDGFSFARLKMFRLIPFPVDMVNEAAKHVSTEAFKHELIYKRSPRSIALKKQFAMGDTTITVRTFSKRYHENDRTTIVIDAVSEWASASSGQVVTLEEKSWVVVKPYSSAKTKNSKSLPGASLIQVCSFITPVPCIATSQAHTNSSHHNADVTLLSNVVLPSYEQMHIVRMQHLENTLLEHSLQQRVPI</sequence>
<dbReference type="EnsemblProtists" id="PYU1_T001659">
    <property type="protein sequence ID" value="PYU1_T001659"/>
    <property type="gene ID" value="PYU1_G001658"/>
</dbReference>
<keyword evidence="2" id="KW-1185">Reference proteome</keyword>
<proteinExistence type="predicted"/>
<dbReference type="eggNOG" id="ENOG502S2XI">
    <property type="taxonomic scope" value="Eukaryota"/>
</dbReference>
<dbReference type="AlphaFoldDB" id="K3W9L8"/>
<protein>
    <submittedName>
        <fullName evidence="1">Uncharacterized protein</fullName>
    </submittedName>
</protein>
<reference evidence="2" key="1">
    <citation type="journal article" date="2010" name="Genome Biol.">
        <title>Genome sequence of the necrotrophic plant pathogen Pythium ultimum reveals original pathogenicity mechanisms and effector repertoire.</title>
        <authorList>
            <person name="Levesque C.A."/>
            <person name="Brouwer H."/>
            <person name="Cano L."/>
            <person name="Hamilton J.P."/>
            <person name="Holt C."/>
            <person name="Huitema E."/>
            <person name="Raffaele S."/>
            <person name="Robideau G.P."/>
            <person name="Thines M."/>
            <person name="Win J."/>
            <person name="Zerillo M.M."/>
            <person name="Beakes G.W."/>
            <person name="Boore J.L."/>
            <person name="Busam D."/>
            <person name="Dumas B."/>
            <person name="Ferriera S."/>
            <person name="Fuerstenberg S.I."/>
            <person name="Gachon C.M."/>
            <person name="Gaulin E."/>
            <person name="Govers F."/>
            <person name="Grenville-Briggs L."/>
            <person name="Horner N."/>
            <person name="Hostetler J."/>
            <person name="Jiang R.H."/>
            <person name="Johnson J."/>
            <person name="Krajaejun T."/>
            <person name="Lin H."/>
            <person name="Meijer H.J."/>
            <person name="Moore B."/>
            <person name="Morris P."/>
            <person name="Phuntmart V."/>
            <person name="Puiu D."/>
            <person name="Shetty J."/>
            <person name="Stajich J.E."/>
            <person name="Tripathy S."/>
            <person name="Wawra S."/>
            <person name="van West P."/>
            <person name="Whitty B.R."/>
            <person name="Coutinho P.M."/>
            <person name="Henrissat B."/>
            <person name="Martin F."/>
            <person name="Thomas P.D."/>
            <person name="Tyler B.M."/>
            <person name="De Vries R.P."/>
            <person name="Kamoun S."/>
            <person name="Yandell M."/>
            <person name="Tisserat N."/>
            <person name="Buell C.R."/>
        </authorList>
    </citation>
    <scope>NUCLEOTIDE SEQUENCE</scope>
    <source>
        <strain evidence="2">DAOM:BR144</strain>
    </source>
</reference>